<dbReference type="GO" id="GO:0051539">
    <property type="term" value="F:4 iron, 4 sulfur cluster binding"/>
    <property type="evidence" value="ECO:0007669"/>
    <property type="project" value="UniProtKB-KW"/>
</dbReference>
<dbReference type="InterPro" id="IPR040072">
    <property type="entry name" value="Methyltransferase_A"/>
</dbReference>
<evidence type="ECO:0000256" key="7">
    <source>
        <dbReference type="ARBA" id="ARBA00022603"/>
    </source>
</evidence>
<dbReference type="SFLD" id="SFLDF00275">
    <property type="entry name" value="adenosine_C2_methyltransferase"/>
    <property type="match status" value="1"/>
</dbReference>
<name>A0A1N6QHX9_9SPIO</name>
<keyword evidence="8 16" id="KW-0808">Transferase</keyword>
<evidence type="ECO:0000256" key="1">
    <source>
        <dbReference type="ARBA" id="ARBA00001966"/>
    </source>
</evidence>
<dbReference type="PROSITE" id="PS51918">
    <property type="entry name" value="RADICAL_SAM"/>
    <property type="match status" value="1"/>
</dbReference>
<organism evidence="16 17">
    <name type="scientific">Alkalispirochaeta americana</name>
    <dbReference type="NCBI Taxonomy" id="159291"/>
    <lineage>
        <taxon>Bacteria</taxon>
        <taxon>Pseudomonadati</taxon>
        <taxon>Spirochaetota</taxon>
        <taxon>Spirochaetia</taxon>
        <taxon>Spirochaetales</taxon>
        <taxon>Spirochaetaceae</taxon>
        <taxon>Alkalispirochaeta</taxon>
    </lineage>
</organism>
<comment type="subcellular location">
    <subcellularLocation>
        <location evidence="2">Cytoplasm</location>
    </subcellularLocation>
</comment>
<dbReference type="InterPro" id="IPR027492">
    <property type="entry name" value="RNA_MTrfase_RlmN"/>
</dbReference>
<keyword evidence="14" id="KW-1015">Disulfide bond</keyword>
<keyword evidence="7 16" id="KW-0489">Methyltransferase</keyword>
<dbReference type="PIRSF" id="PIRSF006004">
    <property type="entry name" value="CHP00048"/>
    <property type="match status" value="1"/>
</dbReference>
<keyword evidence="11" id="KW-0479">Metal-binding</keyword>
<evidence type="ECO:0000256" key="6">
    <source>
        <dbReference type="ARBA" id="ARBA00022552"/>
    </source>
</evidence>
<keyword evidence="10" id="KW-0819">tRNA processing</keyword>
<dbReference type="InterPro" id="IPR004383">
    <property type="entry name" value="rRNA_lsu_MTrfase_RlmN/Cfr"/>
</dbReference>
<dbReference type="Pfam" id="PF21016">
    <property type="entry name" value="RlmN_N"/>
    <property type="match status" value="1"/>
</dbReference>
<evidence type="ECO:0000256" key="5">
    <source>
        <dbReference type="ARBA" id="ARBA00022490"/>
    </source>
</evidence>
<dbReference type="GO" id="GO:0030488">
    <property type="term" value="P:tRNA methylation"/>
    <property type="evidence" value="ECO:0007669"/>
    <property type="project" value="InterPro"/>
</dbReference>
<evidence type="ECO:0000256" key="11">
    <source>
        <dbReference type="ARBA" id="ARBA00022723"/>
    </source>
</evidence>
<feature type="domain" description="Radical SAM core" evidence="15">
    <location>
        <begin position="89"/>
        <end position="316"/>
    </location>
</feature>
<comment type="cofactor">
    <cofactor evidence="1">
        <name>[4Fe-4S] cluster</name>
        <dbReference type="ChEBI" id="CHEBI:49883"/>
    </cofactor>
</comment>
<keyword evidence="17" id="KW-1185">Reference proteome</keyword>
<evidence type="ECO:0000256" key="9">
    <source>
        <dbReference type="ARBA" id="ARBA00022691"/>
    </source>
</evidence>
<evidence type="ECO:0000256" key="10">
    <source>
        <dbReference type="ARBA" id="ARBA00022694"/>
    </source>
</evidence>
<comment type="similarity">
    <text evidence="3">Belongs to the radical SAM superfamily. RlmN family.</text>
</comment>
<dbReference type="GO" id="GO:0008173">
    <property type="term" value="F:RNA methyltransferase activity"/>
    <property type="evidence" value="ECO:0007669"/>
    <property type="project" value="InterPro"/>
</dbReference>
<evidence type="ECO:0000256" key="8">
    <source>
        <dbReference type="ARBA" id="ARBA00022679"/>
    </source>
</evidence>
<keyword evidence="12" id="KW-0408">Iron</keyword>
<dbReference type="GO" id="GO:0046872">
    <property type="term" value="F:metal ion binding"/>
    <property type="evidence" value="ECO:0007669"/>
    <property type="project" value="UniProtKB-KW"/>
</dbReference>
<evidence type="ECO:0000313" key="17">
    <source>
        <dbReference type="Proteomes" id="UP000186400"/>
    </source>
</evidence>
<evidence type="ECO:0000256" key="4">
    <source>
        <dbReference type="ARBA" id="ARBA00022485"/>
    </source>
</evidence>
<evidence type="ECO:0000256" key="3">
    <source>
        <dbReference type="ARBA" id="ARBA00007544"/>
    </source>
</evidence>
<dbReference type="AlphaFoldDB" id="A0A1N6QHX9"/>
<keyword evidence="6" id="KW-0698">rRNA processing</keyword>
<gene>
    <name evidence="16" type="ORF">SAMN05920897_104180</name>
</gene>
<dbReference type="InterPro" id="IPR013785">
    <property type="entry name" value="Aldolase_TIM"/>
</dbReference>
<dbReference type="EMBL" id="FTMS01000004">
    <property type="protein sequence ID" value="SIQ16178.1"/>
    <property type="molecule type" value="Genomic_DNA"/>
</dbReference>
<reference evidence="16 17" key="1">
    <citation type="submission" date="2017-01" db="EMBL/GenBank/DDBJ databases">
        <authorList>
            <person name="Mah S.A."/>
            <person name="Swanson W.J."/>
            <person name="Moy G.W."/>
            <person name="Vacquier V.D."/>
        </authorList>
    </citation>
    <scope>NUCLEOTIDE SEQUENCE [LARGE SCALE GENOMIC DNA]</scope>
    <source>
        <strain evidence="16 17">ASpG1</strain>
    </source>
</reference>
<dbReference type="InterPro" id="IPR058240">
    <property type="entry name" value="rSAM_sf"/>
</dbReference>
<keyword evidence="5" id="KW-0963">Cytoplasm</keyword>
<dbReference type="Pfam" id="PF04055">
    <property type="entry name" value="Radical_SAM"/>
    <property type="match status" value="1"/>
</dbReference>
<dbReference type="SFLD" id="SFLDS00029">
    <property type="entry name" value="Radical_SAM"/>
    <property type="match status" value="1"/>
</dbReference>
<keyword evidence="9" id="KW-0949">S-adenosyl-L-methionine</keyword>
<dbReference type="GO" id="GO:0005737">
    <property type="term" value="C:cytoplasm"/>
    <property type="evidence" value="ECO:0007669"/>
    <property type="project" value="UniProtKB-SubCell"/>
</dbReference>
<keyword evidence="13" id="KW-0411">Iron-sulfur</keyword>
<keyword evidence="4" id="KW-0004">4Fe-4S</keyword>
<dbReference type="InterPro" id="IPR007197">
    <property type="entry name" value="rSAM"/>
</dbReference>
<protein>
    <submittedName>
        <fullName evidence="16">23S rRNA m(2)A-2503 methyltransferase</fullName>
    </submittedName>
</protein>
<evidence type="ECO:0000256" key="14">
    <source>
        <dbReference type="ARBA" id="ARBA00023157"/>
    </source>
</evidence>
<dbReference type="Gene3D" id="3.20.20.70">
    <property type="entry name" value="Aldolase class I"/>
    <property type="match status" value="1"/>
</dbReference>
<dbReference type="PANTHER" id="PTHR30544">
    <property type="entry name" value="23S RRNA METHYLTRANSFERASE"/>
    <property type="match status" value="1"/>
</dbReference>
<evidence type="ECO:0000256" key="13">
    <source>
        <dbReference type="ARBA" id="ARBA00023014"/>
    </source>
</evidence>
<dbReference type="SUPFAM" id="SSF102114">
    <property type="entry name" value="Radical SAM enzymes"/>
    <property type="match status" value="1"/>
</dbReference>
<dbReference type="GO" id="GO:0070475">
    <property type="term" value="P:rRNA base methylation"/>
    <property type="evidence" value="ECO:0007669"/>
    <property type="project" value="InterPro"/>
</dbReference>
<evidence type="ECO:0000259" key="15">
    <source>
        <dbReference type="PROSITE" id="PS51918"/>
    </source>
</evidence>
<dbReference type="Gene3D" id="1.10.150.530">
    <property type="match status" value="1"/>
</dbReference>
<dbReference type="STRING" id="159291.SAMN05920897_104180"/>
<dbReference type="PANTHER" id="PTHR30544:SF5">
    <property type="entry name" value="RADICAL SAM CORE DOMAIN-CONTAINING PROTEIN"/>
    <property type="match status" value="1"/>
</dbReference>
<dbReference type="CDD" id="cd01335">
    <property type="entry name" value="Radical_SAM"/>
    <property type="match status" value="1"/>
</dbReference>
<dbReference type="NCBIfam" id="TIGR00048">
    <property type="entry name" value="rRNA_mod_RlmN"/>
    <property type="match status" value="1"/>
</dbReference>
<evidence type="ECO:0000256" key="12">
    <source>
        <dbReference type="ARBA" id="ARBA00023004"/>
    </source>
</evidence>
<accession>A0A1N6QHX9</accession>
<evidence type="ECO:0000313" key="16">
    <source>
        <dbReference type="EMBL" id="SIQ16178.1"/>
    </source>
</evidence>
<proteinExistence type="inferred from homology"/>
<sequence>MSPEDLREAVSALGHQPYRADQICQWIYRQGARSLEEMKNLPGTLRQALAETLPLDVVPPARVLQSADGTKKYLFPVAGGAVEAALIPDGERSTLCLSTQVGCRRACSFCQTGRQGFQGNLTVSEILNQYHSIPERSQITNIVFMGMGEPLDNSDATFQALDRFTDPQGYGLSARRITLSTVGIHPQLEEFFARSPVELAISLHNPFPRERQKIMPVERDNPIEETLRLIRRDRQDRTRRISFEYTLLEGFNDTPAHVEGLAKLLNGLRLRINLIPYHTIEGSPLRPTSAEGIEKFSRELQNKGMATFVRRSRGEDINAACGLLWTKTPLEETPQRVCGDGNQEG</sequence>
<dbReference type="SFLD" id="SFLDG01062">
    <property type="entry name" value="methyltransferase_(Class_A)"/>
    <property type="match status" value="1"/>
</dbReference>
<evidence type="ECO:0000256" key="2">
    <source>
        <dbReference type="ARBA" id="ARBA00004496"/>
    </source>
</evidence>
<dbReference type="Proteomes" id="UP000186400">
    <property type="component" value="Unassembled WGS sequence"/>
</dbReference>
<dbReference type="InterPro" id="IPR048641">
    <property type="entry name" value="RlmN_N"/>
</dbReference>